<keyword evidence="1" id="KW-0812">Transmembrane</keyword>
<dbReference type="EMBL" id="BONZ01000078">
    <property type="protein sequence ID" value="GIH19292.1"/>
    <property type="molecule type" value="Genomic_DNA"/>
</dbReference>
<feature type="transmembrane region" description="Helical" evidence="1">
    <location>
        <begin position="200"/>
        <end position="218"/>
    </location>
</feature>
<organism evidence="2 3">
    <name type="scientific">Rugosimonospora africana</name>
    <dbReference type="NCBI Taxonomy" id="556532"/>
    <lineage>
        <taxon>Bacteria</taxon>
        <taxon>Bacillati</taxon>
        <taxon>Actinomycetota</taxon>
        <taxon>Actinomycetes</taxon>
        <taxon>Micromonosporales</taxon>
        <taxon>Micromonosporaceae</taxon>
        <taxon>Rugosimonospora</taxon>
    </lineage>
</organism>
<comment type="caution">
    <text evidence="2">The sequence shown here is derived from an EMBL/GenBank/DDBJ whole genome shotgun (WGS) entry which is preliminary data.</text>
</comment>
<feature type="transmembrane region" description="Helical" evidence="1">
    <location>
        <begin position="145"/>
        <end position="164"/>
    </location>
</feature>
<feature type="transmembrane region" description="Helical" evidence="1">
    <location>
        <begin position="58"/>
        <end position="77"/>
    </location>
</feature>
<protein>
    <submittedName>
        <fullName evidence="2">Uncharacterized protein</fullName>
    </submittedName>
</protein>
<keyword evidence="1" id="KW-1133">Transmembrane helix</keyword>
<feature type="transmembrane region" description="Helical" evidence="1">
    <location>
        <begin position="258"/>
        <end position="276"/>
    </location>
</feature>
<evidence type="ECO:0000256" key="1">
    <source>
        <dbReference type="SAM" id="Phobius"/>
    </source>
</evidence>
<feature type="transmembrane region" description="Helical" evidence="1">
    <location>
        <begin position="114"/>
        <end position="133"/>
    </location>
</feature>
<sequence>MRPYRVLLLVSTVAGGLSVIAALFSGWRVSAQCGVVALAVLVGYVTVAGRAARTRVRWALAAGIGLLAVVIAVRLFWYPGQTSGGVDWFAYLPASELHGALLDQWRQTIDGERIFAVGRLLGVLCFAVAVVALPGRHPAKPAMATAVLSLLLLAAVGADVWSRLGDAPVLGLLGVGWPALLVILVALGIAVLAGGRAGRVWLLPAGAFLVAAAAAVAFDDLAGSWSAWRTLSGFRDGDTVFAVAGMPANASGLAVSEALVTAMTLAGPALLAIGALRASRDAVPAREE</sequence>
<name>A0A8J3R099_9ACTN</name>
<feature type="transmembrane region" description="Helical" evidence="1">
    <location>
        <begin position="31"/>
        <end position="51"/>
    </location>
</feature>
<accession>A0A8J3R099</accession>
<evidence type="ECO:0000313" key="3">
    <source>
        <dbReference type="Proteomes" id="UP000642748"/>
    </source>
</evidence>
<proteinExistence type="predicted"/>
<reference evidence="2" key="1">
    <citation type="submission" date="2021-01" db="EMBL/GenBank/DDBJ databases">
        <title>Whole genome shotgun sequence of Rugosimonospora africana NBRC 104875.</title>
        <authorList>
            <person name="Komaki H."/>
            <person name="Tamura T."/>
        </authorList>
    </citation>
    <scope>NUCLEOTIDE SEQUENCE</scope>
    <source>
        <strain evidence="2">NBRC 104875</strain>
    </source>
</reference>
<dbReference type="AlphaFoldDB" id="A0A8J3R099"/>
<keyword evidence="1" id="KW-0472">Membrane</keyword>
<evidence type="ECO:0000313" key="2">
    <source>
        <dbReference type="EMBL" id="GIH19292.1"/>
    </source>
</evidence>
<feature type="transmembrane region" description="Helical" evidence="1">
    <location>
        <begin position="170"/>
        <end position="193"/>
    </location>
</feature>
<keyword evidence="3" id="KW-1185">Reference proteome</keyword>
<dbReference type="Proteomes" id="UP000642748">
    <property type="component" value="Unassembled WGS sequence"/>
</dbReference>
<gene>
    <name evidence="2" type="ORF">Raf01_74640</name>
</gene>
<dbReference type="RefSeq" id="WP_203922757.1">
    <property type="nucleotide sequence ID" value="NZ_BONZ01000078.1"/>
</dbReference>